<name>A0A951PYW3_9NOST</name>
<protein>
    <submittedName>
        <fullName evidence="2">TIGR03792 family protein</fullName>
    </submittedName>
</protein>
<evidence type="ECO:0000313" key="3">
    <source>
        <dbReference type="Proteomes" id="UP000715781"/>
    </source>
</evidence>
<dbReference type="InterPro" id="IPR007138">
    <property type="entry name" value="ABM_dom"/>
</dbReference>
<reference evidence="2" key="2">
    <citation type="journal article" date="2022" name="Microbiol. Resour. Announc.">
        <title>Metagenome Sequencing to Explore Phylogenomics of Terrestrial Cyanobacteria.</title>
        <authorList>
            <person name="Ward R.D."/>
            <person name="Stajich J.E."/>
            <person name="Johansen J.R."/>
            <person name="Huntemann M."/>
            <person name="Clum A."/>
            <person name="Foster B."/>
            <person name="Foster B."/>
            <person name="Roux S."/>
            <person name="Palaniappan K."/>
            <person name="Varghese N."/>
            <person name="Mukherjee S."/>
            <person name="Reddy T.B.K."/>
            <person name="Daum C."/>
            <person name="Copeland A."/>
            <person name="Chen I.A."/>
            <person name="Ivanova N.N."/>
            <person name="Kyrpides N.C."/>
            <person name="Shapiro N."/>
            <person name="Eloe-Fadrosh E.A."/>
            <person name="Pietrasiak N."/>
        </authorList>
    </citation>
    <scope>NUCLEOTIDE SEQUENCE</scope>
    <source>
        <strain evidence="2">JT2-VF2</strain>
    </source>
</reference>
<proteinExistence type="predicted"/>
<sequence length="102" mass="11937">MVIELLKFKIAPNMREKCIQKDAEIWTTALAQYPGFLGKEVWINPHDSTEVIFIIRWASREQWQAIPQTDLEAIENKFAQALGDTYKLVESAEYQVREFPHI</sequence>
<organism evidence="2 3">
    <name type="scientific">Mojavia pulchra JT2-VF2</name>
    <dbReference type="NCBI Taxonomy" id="287848"/>
    <lineage>
        <taxon>Bacteria</taxon>
        <taxon>Bacillati</taxon>
        <taxon>Cyanobacteriota</taxon>
        <taxon>Cyanophyceae</taxon>
        <taxon>Nostocales</taxon>
        <taxon>Nostocaceae</taxon>
    </lineage>
</organism>
<evidence type="ECO:0000259" key="1">
    <source>
        <dbReference type="PROSITE" id="PS51725"/>
    </source>
</evidence>
<dbReference type="InterPro" id="IPR022512">
    <property type="entry name" value="CHP03792"/>
</dbReference>
<feature type="domain" description="ABM" evidence="1">
    <location>
        <begin position="2"/>
        <end position="99"/>
    </location>
</feature>
<dbReference type="Pfam" id="PF03992">
    <property type="entry name" value="ABM"/>
    <property type="match status" value="1"/>
</dbReference>
<dbReference type="InterPro" id="IPR011008">
    <property type="entry name" value="Dimeric_a/b-barrel"/>
</dbReference>
<dbReference type="Gene3D" id="3.30.70.100">
    <property type="match status" value="1"/>
</dbReference>
<dbReference type="Proteomes" id="UP000715781">
    <property type="component" value="Unassembled WGS sequence"/>
</dbReference>
<dbReference type="SUPFAM" id="SSF54909">
    <property type="entry name" value="Dimeric alpha+beta barrel"/>
    <property type="match status" value="1"/>
</dbReference>
<evidence type="ECO:0000313" key="2">
    <source>
        <dbReference type="EMBL" id="MBW4562073.1"/>
    </source>
</evidence>
<dbReference type="EMBL" id="JAHHHN010000006">
    <property type="protein sequence ID" value="MBW4562073.1"/>
    <property type="molecule type" value="Genomic_DNA"/>
</dbReference>
<dbReference type="PROSITE" id="PS51725">
    <property type="entry name" value="ABM"/>
    <property type="match status" value="1"/>
</dbReference>
<reference evidence="2" key="1">
    <citation type="submission" date="2021-05" db="EMBL/GenBank/DDBJ databases">
        <authorList>
            <person name="Pietrasiak N."/>
            <person name="Ward R."/>
            <person name="Stajich J.E."/>
            <person name="Kurbessoian T."/>
        </authorList>
    </citation>
    <scope>NUCLEOTIDE SEQUENCE</scope>
    <source>
        <strain evidence="2">JT2-VF2</strain>
    </source>
</reference>
<dbReference type="NCBIfam" id="TIGR03792">
    <property type="entry name" value="TIGR03792 family protein"/>
    <property type="match status" value="1"/>
</dbReference>
<dbReference type="AlphaFoldDB" id="A0A951PYW3"/>
<gene>
    <name evidence="2" type="ORF">KME32_13140</name>
</gene>
<comment type="caution">
    <text evidence="2">The sequence shown here is derived from an EMBL/GenBank/DDBJ whole genome shotgun (WGS) entry which is preliminary data.</text>
</comment>
<accession>A0A951PYW3</accession>